<dbReference type="CDD" id="cd01887">
    <property type="entry name" value="IF2_eIF5B"/>
    <property type="match status" value="1"/>
</dbReference>
<keyword evidence="5" id="KW-0648">Protein biosynthesis</keyword>
<dbReference type="InterPro" id="IPR005225">
    <property type="entry name" value="Small_GTP-bd"/>
</dbReference>
<evidence type="ECO:0000256" key="2">
    <source>
        <dbReference type="ARBA" id="ARBA00007733"/>
    </source>
</evidence>
<proteinExistence type="inferred from homology"/>
<dbReference type="PROSITE" id="PS51722">
    <property type="entry name" value="G_TR_2"/>
    <property type="match status" value="1"/>
</dbReference>
<evidence type="ECO:0000313" key="14">
    <source>
        <dbReference type="Proteomes" id="UP001215280"/>
    </source>
</evidence>
<feature type="domain" description="Tr-type G" evidence="12">
    <location>
        <begin position="133"/>
        <end position="309"/>
    </location>
</feature>
<dbReference type="CDD" id="cd03702">
    <property type="entry name" value="IF2_mtIF2_II"/>
    <property type="match status" value="1"/>
</dbReference>
<evidence type="ECO:0000256" key="11">
    <source>
        <dbReference type="SAM" id="MobiDB-lite"/>
    </source>
</evidence>
<dbReference type="PANTHER" id="PTHR43381:SF20">
    <property type="entry name" value="TRANSLATION INITIATION FACTOR IF-2, MITOCHONDRIAL"/>
    <property type="match status" value="1"/>
</dbReference>
<dbReference type="Proteomes" id="UP001215280">
    <property type="component" value="Unassembled WGS sequence"/>
</dbReference>
<dbReference type="NCBIfam" id="TIGR00487">
    <property type="entry name" value="IF-2"/>
    <property type="match status" value="1"/>
</dbReference>
<dbReference type="NCBIfam" id="TIGR00231">
    <property type="entry name" value="small_GTP"/>
    <property type="match status" value="1"/>
</dbReference>
<dbReference type="InterPro" id="IPR027417">
    <property type="entry name" value="P-loop_NTPase"/>
</dbReference>
<comment type="function">
    <text evidence="9">One of the essential components for the initiation of protein synthesis. Protects formylmethionyl-tRNA from spontaneous hydrolysis and promotes its binding to the 30S ribosomal subunits. Also involved in the hydrolysis of GTP during the formation of the 70S ribosomal complex.</text>
</comment>
<evidence type="ECO:0000256" key="1">
    <source>
        <dbReference type="ARBA" id="ARBA00004173"/>
    </source>
</evidence>
<reference evidence="13" key="1">
    <citation type="submission" date="2023-03" db="EMBL/GenBank/DDBJ databases">
        <title>Massive genome expansion in bonnet fungi (Mycena s.s.) driven by repeated elements and novel gene families across ecological guilds.</title>
        <authorList>
            <consortium name="Lawrence Berkeley National Laboratory"/>
            <person name="Harder C.B."/>
            <person name="Miyauchi S."/>
            <person name="Viragh M."/>
            <person name="Kuo A."/>
            <person name="Thoen E."/>
            <person name="Andreopoulos B."/>
            <person name="Lu D."/>
            <person name="Skrede I."/>
            <person name="Drula E."/>
            <person name="Henrissat B."/>
            <person name="Morin E."/>
            <person name="Kohler A."/>
            <person name="Barry K."/>
            <person name="LaButti K."/>
            <person name="Morin E."/>
            <person name="Salamov A."/>
            <person name="Lipzen A."/>
            <person name="Mereny Z."/>
            <person name="Hegedus B."/>
            <person name="Baldrian P."/>
            <person name="Stursova M."/>
            <person name="Weitz H."/>
            <person name="Taylor A."/>
            <person name="Grigoriev I.V."/>
            <person name="Nagy L.G."/>
            <person name="Martin F."/>
            <person name="Kauserud H."/>
        </authorList>
    </citation>
    <scope>NUCLEOTIDE SEQUENCE</scope>
    <source>
        <strain evidence="13">CBHHK188m</strain>
    </source>
</reference>
<evidence type="ECO:0000313" key="13">
    <source>
        <dbReference type="EMBL" id="KAJ7724087.1"/>
    </source>
</evidence>
<feature type="region of interest" description="Disordered" evidence="11">
    <location>
        <begin position="429"/>
        <end position="457"/>
    </location>
</feature>
<dbReference type="Gene3D" id="3.40.50.10050">
    <property type="entry name" value="Translation initiation factor IF- 2, domain 3"/>
    <property type="match status" value="1"/>
</dbReference>
<keyword evidence="3" id="KW-0396">Initiation factor</keyword>
<feature type="compositionally biased region" description="Basic and acidic residues" evidence="11">
    <location>
        <begin position="448"/>
        <end position="457"/>
    </location>
</feature>
<dbReference type="GO" id="GO:0003924">
    <property type="term" value="F:GTPase activity"/>
    <property type="evidence" value="ECO:0007669"/>
    <property type="project" value="InterPro"/>
</dbReference>
<dbReference type="InterPro" id="IPR015760">
    <property type="entry name" value="TIF_IF2"/>
</dbReference>
<organism evidence="13 14">
    <name type="scientific">Mycena maculata</name>
    <dbReference type="NCBI Taxonomy" id="230809"/>
    <lineage>
        <taxon>Eukaryota</taxon>
        <taxon>Fungi</taxon>
        <taxon>Dikarya</taxon>
        <taxon>Basidiomycota</taxon>
        <taxon>Agaricomycotina</taxon>
        <taxon>Agaricomycetes</taxon>
        <taxon>Agaricomycetidae</taxon>
        <taxon>Agaricales</taxon>
        <taxon>Marasmiineae</taxon>
        <taxon>Mycenaceae</taxon>
        <taxon>Mycena</taxon>
    </lineage>
</organism>
<accession>A0AAD7MMB0</accession>
<evidence type="ECO:0000256" key="3">
    <source>
        <dbReference type="ARBA" id="ARBA00022540"/>
    </source>
</evidence>
<protein>
    <recommendedName>
        <fullName evidence="10">Translation initiation factor IF-2, mitochondrial</fullName>
    </recommendedName>
</protein>
<dbReference type="Gene3D" id="2.40.30.10">
    <property type="entry name" value="Translation factors"/>
    <property type="match status" value="2"/>
</dbReference>
<dbReference type="PRINTS" id="PR00315">
    <property type="entry name" value="ELONGATNFCT"/>
</dbReference>
<evidence type="ECO:0000256" key="6">
    <source>
        <dbReference type="ARBA" id="ARBA00022946"/>
    </source>
</evidence>
<dbReference type="EMBL" id="JARJLG010000241">
    <property type="protein sequence ID" value="KAJ7724087.1"/>
    <property type="molecule type" value="Genomic_DNA"/>
</dbReference>
<dbReference type="InterPro" id="IPR009000">
    <property type="entry name" value="Transl_B-barrel_sf"/>
</dbReference>
<comment type="similarity">
    <text evidence="2">Belongs to the TRAFAC class translation factor GTPase superfamily. Classic translation factor GTPase family. IF-2 subfamily.</text>
</comment>
<evidence type="ECO:0000259" key="12">
    <source>
        <dbReference type="PROSITE" id="PS51722"/>
    </source>
</evidence>
<dbReference type="InterPro" id="IPR000178">
    <property type="entry name" value="TF_IF2_bacterial-like"/>
</dbReference>
<evidence type="ECO:0000256" key="10">
    <source>
        <dbReference type="ARBA" id="ARBA00044200"/>
    </source>
</evidence>
<dbReference type="GO" id="GO:0005525">
    <property type="term" value="F:GTP binding"/>
    <property type="evidence" value="ECO:0007669"/>
    <property type="project" value="UniProtKB-KW"/>
</dbReference>
<keyword evidence="6" id="KW-0809">Transit peptide</keyword>
<dbReference type="SUPFAM" id="SSF52540">
    <property type="entry name" value="P-loop containing nucleoside triphosphate hydrolases"/>
    <property type="match status" value="1"/>
</dbReference>
<keyword evidence="4" id="KW-0547">Nucleotide-binding</keyword>
<dbReference type="SUPFAM" id="SSF52156">
    <property type="entry name" value="Initiation factor IF2/eIF5b, domain 3"/>
    <property type="match status" value="1"/>
</dbReference>
<dbReference type="PANTHER" id="PTHR43381">
    <property type="entry name" value="TRANSLATION INITIATION FACTOR IF-2-RELATED"/>
    <property type="match status" value="1"/>
</dbReference>
<evidence type="ECO:0000256" key="9">
    <source>
        <dbReference type="ARBA" id="ARBA00025162"/>
    </source>
</evidence>
<dbReference type="Pfam" id="PF00009">
    <property type="entry name" value="GTP_EFTU"/>
    <property type="match status" value="1"/>
</dbReference>
<dbReference type="InterPro" id="IPR053905">
    <property type="entry name" value="EF-G-like_DII"/>
</dbReference>
<keyword evidence="8" id="KW-0342">GTP-binding</keyword>
<keyword evidence="14" id="KW-1185">Reference proteome</keyword>
<dbReference type="Pfam" id="PF22042">
    <property type="entry name" value="EF-G_D2"/>
    <property type="match status" value="1"/>
</dbReference>
<dbReference type="InterPro" id="IPR023115">
    <property type="entry name" value="TIF_IF2_dom3"/>
</dbReference>
<evidence type="ECO:0000256" key="5">
    <source>
        <dbReference type="ARBA" id="ARBA00022917"/>
    </source>
</evidence>
<comment type="caution">
    <text evidence="13">The sequence shown here is derived from an EMBL/GenBank/DDBJ whole genome shotgun (WGS) entry which is preliminary data.</text>
</comment>
<dbReference type="FunFam" id="3.40.50.300:FF:000019">
    <property type="entry name" value="Translation initiation factor IF-2"/>
    <property type="match status" value="1"/>
</dbReference>
<feature type="compositionally biased region" description="Basic and acidic residues" evidence="11">
    <location>
        <begin position="429"/>
        <end position="439"/>
    </location>
</feature>
<dbReference type="GO" id="GO:0005739">
    <property type="term" value="C:mitochondrion"/>
    <property type="evidence" value="ECO:0007669"/>
    <property type="project" value="UniProtKB-SubCell"/>
</dbReference>
<dbReference type="GO" id="GO:0003743">
    <property type="term" value="F:translation initiation factor activity"/>
    <property type="evidence" value="ECO:0007669"/>
    <property type="project" value="UniProtKB-KW"/>
</dbReference>
<gene>
    <name evidence="13" type="ORF">DFH07DRAFT_759247</name>
</gene>
<name>A0AAD7MMB0_9AGAR</name>
<dbReference type="Gene3D" id="3.40.50.300">
    <property type="entry name" value="P-loop containing nucleotide triphosphate hydrolases"/>
    <property type="match status" value="1"/>
</dbReference>
<dbReference type="AlphaFoldDB" id="A0AAD7MMB0"/>
<dbReference type="InterPro" id="IPR044145">
    <property type="entry name" value="IF2_II"/>
</dbReference>
<dbReference type="InterPro" id="IPR036925">
    <property type="entry name" value="TIF_IF2_dom3_sf"/>
</dbReference>
<evidence type="ECO:0000256" key="4">
    <source>
        <dbReference type="ARBA" id="ARBA00022741"/>
    </source>
</evidence>
<dbReference type="FunFam" id="3.40.50.10050:FF:000001">
    <property type="entry name" value="Translation initiation factor IF-2"/>
    <property type="match status" value="1"/>
</dbReference>
<comment type="subcellular location">
    <subcellularLocation>
        <location evidence="1">Mitochondrion</location>
    </subcellularLocation>
</comment>
<evidence type="ECO:0000256" key="7">
    <source>
        <dbReference type="ARBA" id="ARBA00023128"/>
    </source>
</evidence>
<keyword evidence="7" id="KW-0496">Mitochondrion</keyword>
<dbReference type="SUPFAM" id="SSF50447">
    <property type="entry name" value="Translation proteins"/>
    <property type="match status" value="2"/>
</dbReference>
<dbReference type="InterPro" id="IPR000795">
    <property type="entry name" value="T_Tr_GTP-bd_dom"/>
</dbReference>
<sequence length="665" mass="71576">MSAISLQKTPRTKDAFKERGSLLKTDGYQPVIQPKTNGPKVKKLWAYIEKRVTEDVYIPSTVSVEHLARLLSDLQDKMFQAGMEAQSSFDYVLTSDYAVLLAEEFGRKPIVNDEAAFDLYPPPPHPNVASLPTRPPVVTIMGHVDHGKTTLLDTLRSSSVAKGEVGGITQHIGAFSVPVPSASGAAGPQSITFLDTPGHAAFSAMRARGAQVTDIIVLVVAADDGIMPQTREVIELIKKDREKVGVVVAINKIDKPGCDVDALQKALLVEDIHLEDLGGDTPSVEVSGLTGKGLPELVETLSLIAEIQDLRAEPDGAVFGYVLESKVVKGLGAIATVLVLRGCLKPGSHVLSGVHHAKVRMMQDSNGKSVKAASPGMAVTVSGWKSLPSAGDEVLQGTESEIKKAIANRQRKADIEASLLDIEAINSNRQKERERRQAEAETTGEELQLPKEETPTGPKELRLLIKADVSGSAEAVEGALQGIGNHLAVTKVISSSVGDILESDVMMAKAVGGMIVGFSVSSSRPVETLAAQHDVPIAMSDIIYRLMEDVRARVIKLLPVIIESKVIGEAKVLQLFEIQLKGKQTKTVAGSRVINGIMEKNKPARVIRDGAVIFEGTFETMRHFKKDVTELRKGTECGLNLADFDDLRTDDVIQTYETIEKPGVL</sequence>
<dbReference type="Pfam" id="PF11987">
    <property type="entry name" value="IF-2"/>
    <property type="match status" value="1"/>
</dbReference>
<dbReference type="CDD" id="cd03692">
    <property type="entry name" value="mtIF2_IVc"/>
    <property type="match status" value="1"/>
</dbReference>
<evidence type="ECO:0000256" key="8">
    <source>
        <dbReference type="ARBA" id="ARBA00023134"/>
    </source>
</evidence>
<dbReference type="FunFam" id="2.40.30.10:FF:000008">
    <property type="entry name" value="Translation initiation factor IF-2"/>
    <property type="match status" value="1"/>
</dbReference>